<proteinExistence type="predicted"/>
<organism evidence="3 4">
    <name type="scientific">Gangjinia marincola</name>
    <dbReference type="NCBI Taxonomy" id="578463"/>
    <lineage>
        <taxon>Bacteria</taxon>
        <taxon>Pseudomonadati</taxon>
        <taxon>Bacteroidota</taxon>
        <taxon>Flavobacteriia</taxon>
        <taxon>Flavobacteriales</taxon>
        <taxon>Flavobacteriaceae</taxon>
        <taxon>Gangjinia</taxon>
    </lineage>
</organism>
<dbReference type="InterPro" id="IPR013783">
    <property type="entry name" value="Ig-like_fold"/>
</dbReference>
<sequence length="968" mass="111725">MIRGYFILFLLCIVKLYAQEPVVIHLNEKDELPDIEFYDMLEDRKSFIWFAADRGLFRYDGVKFKEFTHPDKRGYSVFSLSEDHIGRIWCINLSGQVFYVNKNELVLFLDLKDELNGELPYLTAIGEYVYLFCNEKIIALSPKDKTFSIDNFGSNALGVPTLFHDTLMVTFENSLLQLNPKKMLFDDSELTKANERRNKNLLFPHQNKLYALGSGIDNEIFEIDIILKEVLKIRLPPALLKLDVHTIIPIDRNLWICTRDGIFIGDIEDNSIVIKRHFLSGIFITDVVKNQEGLFWISTLDQGIYIVTDLNVSKFNSPSHHITTMVKIDESQILYGTIEGELYLYNLKDFSIKKLNTPKTINISALHYDKQNGILYVGSSQNGFALTDNFSNVILLPFGLSAKSITEVSPKEILYASAGLSSFLSLTDDLELIESKNIREHRAYSAHHNPITKYNYVSDIDHFISIDSSHNESIITYKGENFYSSQMDADINGISWISTFHHGVLGVKNDSVVYAFDKNEGLLSDQIFAIHTHQDEIYIASDKGIQVLNSTTHSLRTLIDLQTNFPARINGMEIFDQNLVVGTNQGVYGINNNYKQNREFIPNIYISSLKVKDEAIEVKDTLYLPFDENTIELSAHANLYKANDRLLFEYSLQGKNAGWFPLEQGGNSIVFSNLEPGLHSIKIKAKDSYTNLSSRIKEVVVFIEKPIWRKWWFILWFFAILSFILLTLFRFFLHKQNLEKVKAIEELDRENQLILLKLENLRSQMNPHFVFNALNSIQEYIVINEKNLASNYLGKFADLMRSFLSLSNKGYISIEEEVKNLNMYLELEKMRFEEKLVYNIQVDDTLNQNEIYIPTMLIQPYVENSLNHGLLHKKDQRILNIFFTNKNSTHFKCIIEDNGIGRKKAEEIKLERRPEHKSFATKTTNNRLTLINYGKVNKIELIIEDLYDSKNMPCGTKVILFIPLNLIS</sequence>
<dbReference type="PANTHER" id="PTHR34220:SF7">
    <property type="entry name" value="SENSOR HISTIDINE KINASE YPDA"/>
    <property type="match status" value="1"/>
</dbReference>
<keyword evidence="1" id="KW-1133">Transmembrane helix</keyword>
<dbReference type="Gene3D" id="2.60.40.10">
    <property type="entry name" value="Immunoglobulins"/>
    <property type="match status" value="1"/>
</dbReference>
<evidence type="ECO:0000313" key="3">
    <source>
        <dbReference type="EMBL" id="GAA0872838.1"/>
    </source>
</evidence>
<dbReference type="InterPro" id="IPR050640">
    <property type="entry name" value="Bact_2-comp_sensor_kinase"/>
</dbReference>
<dbReference type="GO" id="GO:0016301">
    <property type="term" value="F:kinase activity"/>
    <property type="evidence" value="ECO:0007669"/>
    <property type="project" value="UniProtKB-KW"/>
</dbReference>
<dbReference type="InterPro" id="IPR036322">
    <property type="entry name" value="WD40_repeat_dom_sf"/>
</dbReference>
<evidence type="ECO:0000313" key="4">
    <source>
        <dbReference type="Proteomes" id="UP001500507"/>
    </source>
</evidence>
<reference evidence="3 4" key="1">
    <citation type="journal article" date="2019" name="Int. J. Syst. Evol. Microbiol.">
        <title>The Global Catalogue of Microorganisms (GCM) 10K type strain sequencing project: providing services to taxonomists for standard genome sequencing and annotation.</title>
        <authorList>
            <consortium name="The Broad Institute Genomics Platform"/>
            <consortium name="The Broad Institute Genome Sequencing Center for Infectious Disease"/>
            <person name="Wu L."/>
            <person name="Ma J."/>
        </authorList>
    </citation>
    <scope>NUCLEOTIDE SEQUENCE [LARGE SCALE GENOMIC DNA]</scope>
    <source>
        <strain evidence="3 4">JCM 16082</strain>
    </source>
</reference>
<keyword evidence="4" id="KW-1185">Reference proteome</keyword>
<evidence type="ECO:0000259" key="2">
    <source>
        <dbReference type="Pfam" id="PF06580"/>
    </source>
</evidence>
<dbReference type="InterPro" id="IPR015943">
    <property type="entry name" value="WD40/YVTN_repeat-like_dom_sf"/>
</dbReference>
<dbReference type="PANTHER" id="PTHR34220">
    <property type="entry name" value="SENSOR HISTIDINE KINASE YPDA"/>
    <property type="match status" value="1"/>
</dbReference>
<dbReference type="SUPFAM" id="SSF50978">
    <property type="entry name" value="WD40 repeat-like"/>
    <property type="match status" value="2"/>
</dbReference>
<feature type="transmembrane region" description="Helical" evidence="1">
    <location>
        <begin position="711"/>
        <end position="733"/>
    </location>
</feature>
<comment type="caution">
    <text evidence="3">The sequence shown here is derived from an EMBL/GenBank/DDBJ whole genome shotgun (WGS) entry which is preliminary data.</text>
</comment>
<dbReference type="EMBL" id="BAAAFG010000015">
    <property type="protein sequence ID" value="GAA0872838.1"/>
    <property type="molecule type" value="Genomic_DNA"/>
</dbReference>
<gene>
    <name evidence="3" type="ORF">GCM10009117_19850</name>
</gene>
<keyword evidence="3" id="KW-0418">Kinase</keyword>
<dbReference type="InterPro" id="IPR010559">
    <property type="entry name" value="Sig_transdc_His_kin_internal"/>
</dbReference>
<keyword evidence="3" id="KW-0808">Transferase</keyword>
<protein>
    <submittedName>
        <fullName evidence="3">Histidine kinase</fullName>
    </submittedName>
</protein>
<name>A0ABN1MI17_9FLAO</name>
<keyword evidence="1" id="KW-0812">Transmembrane</keyword>
<accession>A0ABN1MI17</accession>
<dbReference type="Pfam" id="PF06580">
    <property type="entry name" value="His_kinase"/>
    <property type="match status" value="1"/>
</dbReference>
<dbReference type="Proteomes" id="UP001500507">
    <property type="component" value="Unassembled WGS sequence"/>
</dbReference>
<evidence type="ECO:0000256" key="1">
    <source>
        <dbReference type="SAM" id="Phobius"/>
    </source>
</evidence>
<dbReference type="Gene3D" id="2.130.10.10">
    <property type="entry name" value="YVTN repeat-like/Quinoprotein amine dehydrogenase"/>
    <property type="match status" value="3"/>
</dbReference>
<keyword evidence="1" id="KW-0472">Membrane</keyword>
<feature type="domain" description="Signal transduction histidine kinase internal region" evidence="2">
    <location>
        <begin position="757"/>
        <end position="836"/>
    </location>
</feature>